<keyword evidence="1" id="KW-1133">Transmembrane helix</keyword>
<sequence length="127" mass="14732">MIKELYIPLWGGLFLLIFVDLAILVYVAFTKLEEVEKYLKNSSEVIVQRRIWGGGVVGRIMRLTRVGGLLMHPEFYQKHGLVDIKEVQSMPRGLRLWVVIPGFIILVLCIAMFSLWAWDEVFPHVFN</sequence>
<evidence type="ECO:0000313" key="2">
    <source>
        <dbReference type="EMBL" id="SHF25006.1"/>
    </source>
</evidence>
<keyword evidence="1" id="KW-0472">Membrane</keyword>
<organism evidence="2 3">
    <name type="scientific">Modicisalibacter ilicicola DSM 19980</name>
    <dbReference type="NCBI Taxonomy" id="1121942"/>
    <lineage>
        <taxon>Bacteria</taxon>
        <taxon>Pseudomonadati</taxon>
        <taxon>Pseudomonadota</taxon>
        <taxon>Gammaproteobacteria</taxon>
        <taxon>Oceanospirillales</taxon>
        <taxon>Halomonadaceae</taxon>
        <taxon>Modicisalibacter</taxon>
    </lineage>
</organism>
<gene>
    <name evidence="2" type="ORF">SAMN02745148_02176</name>
</gene>
<dbReference type="OrthoDB" id="7066820at2"/>
<evidence type="ECO:0000256" key="1">
    <source>
        <dbReference type="SAM" id="Phobius"/>
    </source>
</evidence>
<dbReference type="AlphaFoldDB" id="A0A1M5A4X0"/>
<feature type="transmembrane region" description="Helical" evidence="1">
    <location>
        <begin position="6"/>
        <end position="29"/>
    </location>
</feature>
<dbReference type="RefSeq" id="WP_072822678.1">
    <property type="nucleotide sequence ID" value="NZ_FQUJ01000008.1"/>
</dbReference>
<feature type="transmembrane region" description="Helical" evidence="1">
    <location>
        <begin position="94"/>
        <end position="118"/>
    </location>
</feature>
<accession>A0A1M5A4X0</accession>
<dbReference type="EMBL" id="FQUJ01000008">
    <property type="protein sequence ID" value="SHF25006.1"/>
    <property type="molecule type" value="Genomic_DNA"/>
</dbReference>
<name>A0A1M5A4X0_9GAMM</name>
<dbReference type="Proteomes" id="UP000184346">
    <property type="component" value="Unassembled WGS sequence"/>
</dbReference>
<proteinExistence type="predicted"/>
<evidence type="ECO:0000313" key="3">
    <source>
        <dbReference type="Proteomes" id="UP000184346"/>
    </source>
</evidence>
<protein>
    <submittedName>
        <fullName evidence="2">Uncharacterized protein</fullName>
    </submittedName>
</protein>
<keyword evidence="1" id="KW-0812">Transmembrane</keyword>
<reference evidence="2 3" key="1">
    <citation type="submission" date="2016-11" db="EMBL/GenBank/DDBJ databases">
        <authorList>
            <person name="Jaros S."/>
            <person name="Januszkiewicz K."/>
            <person name="Wedrychowicz H."/>
        </authorList>
    </citation>
    <scope>NUCLEOTIDE SEQUENCE [LARGE SCALE GENOMIC DNA]</scope>
    <source>
        <strain evidence="2 3">DSM 19980</strain>
    </source>
</reference>
<keyword evidence="3" id="KW-1185">Reference proteome</keyword>